<protein>
    <recommendedName>
        <fullName evidence="3">NTP pyrophosphohydrolase MazG putative catalytic core domain-containing protein</fullName>
    </recommendedName>
</protein>
<sequence length="104" mass="12227">MTHKDKKESILPRPCNGPLYADWDVIDYVMKIKEEVKEVVEAFRLYNLNRDNDSYLHLGRELVDTITACISTLEKLGFKADDRERMYQEVNDSNAKRDGGKRFR</sequence>
<reference evidence="1 2" key="1">
    <citation type="submission" date="2019-08" db="EMBL/GenBank/DDBJ databases">
        <title>In-depth cultivation of the pig gut microbiome towards novel bacterial diversity and tailored functional studies.</title>
        <authorList>
            <person name="Wylensek D."/>
            <person name="Hitch T.C.A."/>
            <person name="Clavel T."/>
        </authorList>
    </citation>
    <scope>NUCLEOTIDE SEQUENCE [LARGE SCALE GENOMIC DNA]</scope>
    <source>
        <strain evidence="2">WCA-380-WT-3B3</strain>
    </source>
</reference>
<dbReference type="EMBL" id="VUNL01000003">
    <property type="protein sequence ID" value="MSV24205.1"/>
    <property type="molecule type" value="Genomic_DNA"/>
</dbReference>
<dbReference type="RefSeq" id="WP_154619980.1">
    <property type="nucleotide sequence ID" value="NZ_VUNL01000003.1"/>
</dbReference>
<gene>
    <name evidence="1" type="ORF">FYJ78_03190</name>
</gene>
<dbReference type="SUPFAM" id="SSF101386">
    <property type="entry name" value="all-alpha NTP pyrophosphatases"/>
    <property type="match status" value="1"/>
</dbReference>
<dbReference type="AlphaFoldDB" id="A0A6I2UV26"/>
<comment type="caution">
    <text evidence="1">The sequence shown here is derived from an EMBL/GenBank/DDBJ whole genome shotgun (WGS) entry which is preliminary data.</text>
</comment>
<dbReference type="Gene3D" id="1.10.287.1080">
    <property type="entry name" value="MazG-like"/>
    <property type="match status" value="1"/>
</dbReference>
<proteinExistence type="predicted"/>
<evidence type="ECO:0000313" key="2">
    <source>
        <dbReference type="Proteomes" id="UP000430222"/>
    </source>
</evidence>
<dbReference type="Proteomes" id="UP000430222">
    <property type="component" value="Unassembled WGS sequence"/>
</dbReference>
<evidence type="ECO:0008006" key="3">
    <source>
        <dbReference type="Google" id="ProtNLM"/>
    </source>
</evidence>
<evidence type="ECO:0000313" key="1">
    <source>
        <dbReference type="EMBL" id="MSV24205.1"/>
    </source>
</evidence>
<keyword evidence="2" id="KW-1185">Reference proteome</keyword>
<organism evidence="1 2">
    <name type="scientific">Selenomonas montiformis</name>
    <dbReference type="NCBI Taxonomy" id="2652285"/>
    <lineage>
        <taxon>Bacteria</taxon>
        <taxon>Bacillati</taxon>
        <taxon>Bacillota</taxon>
        <taxon>Negativicutes</taxon>
        <taxon>Selenomonadales</taxon>
        <taxon>Selenomonadaceae</taxon>
        <taxon>Selenomonas</taxon>
    </lineage>
</organism>
<name>A0A6I2UV26_9FIRM</name>
<accession>A0A6I2UV26</accession>